<dbReference type="SUPFAM" id="SSF46785">
    <property type="entry name" value="Winged helix' DNA-binding domain"/>
    <property type="match status" value="1"/>
</dbReference>
<keyword evidence="3" id="KW-0804">Transcription</keyword>
<dbReference type="InterPro" id="IPR051011">
    <property type="entry name" value="Metal_resp_trans_reg"/>
</dbReference>
<dbReference type="EMBL" id="QWVT01000015">
    <property type="protein sequence ID" value="RID85708.1"/>
    <property type="molecule type" value="Genomic_DNA"/>
</dbReference>
<dbReference type="GO" id="GO:0003677">
    <property type="term" value="F:DNA binding"/>
    <property type="evidence" value="ECO:0007669"/>
    <property type="project" value="UniProtKB-KW"/>
</dbReference>
<protein>
    <submittedName>
        <fullName evidence="6">ArsR family transcriptional regulator</fullName>
    </submittedName>
</protein>
<dbReference type="GO" id="GO:0003700">
    <property type="term" value="F:DNA-binding transcription factor activity"/>
    <property type="evidence" value="ECO:0007669"/>
    <property type="project" value="InterPro"/>
</dbReference>
<organism evidence="6 7">
    <name type="scientific">Mesobacillus zeae</name>
    <dbReference type="NCBI Taxonomy" id="1917180"/>
    <lineage>
        <taxon>Bacteria</taxon>
        <taxon>Bacillati</taxon>
        <taxon>Bacillota</taxon>
        <taxon>Bacilli</taxon>
        <taxon>Bacillales</taxon>
        <taxon>Bacillaceae</taxon>
        <taxon>Mesobacillus</taxon>
    </lineage>
</organism>
<dbReference type="InterPro" id="IPR018334">
    <property type="entry name" value="ArsR_HTH"/>
</dbReference>
<dbReference type="AlphaFoldDB" id="A0A398BA38"/>
<comment type="caution">
    <text evidence="6">The sequence shown here is derived from an EMBL/GenBank/DDBJ whole genome shotgun (WGS) entry which is preliminary data.</text>
</comment>
<keyword evidence="2" id="KW-0238">DNA-binding</keyword>
<dbReference type="InterPro" id="IPR036388">
    <property type="entry name" value="WH-like_DNA-bd_sf"/>
</dbReference>
<gene>
    <name evidence="6" type="ORF">D1970_09170</name>
</gene>
<evidence type="ECO:0000256" key="1">
    <source>
        <dbReference type="ARBA" id="ARBA00023015"/>
    </source>
</evidence>
<dbReference type="PANTHER" id="PTHR43132:SF6">
    <property type="entry name" value="HTH-TYPE TRANSCRIPTIONAL REPRESSOR CZRA"/>
    <property type="match status" value="1"/>
</dbReference>
<dbReference type="CDD" id="cd00090">
    <property type="entry name" value="HTH_ARSR"/>
    <property type="match status" value="1"/>
</dbReference>
<dbReference type="PROSITE" id="PS00846">
    <property type="entry name" value="HTH_ARSR_1"/>
    <property type="match status" value="1"/>
</dbReference>
<sequence>MKEDDVCQVECVHETKVKQVLNGLDPEFISGMAKIFKALADDTRLKIAYSLYLEGELCVCDVASIAGSTTATASHHLRFLRRNGLAKYRKEGKLVYYSLSDDHVKQLIVMAFEHQKELNDND</sequence>
<proteinExistence type="predicted"/>
<evidence type="ECO:0000259" key="5">
    <source>
        <dbReference type="PROSITE" id="PS50987"/>
    </source>
</evidence>
<dbReference type="InterPro" id="IPR011991">
    <property type="entry name" value="ArsR-like_HTH"/>
</dbReference>
<dbReference type="InterPro" id="IPR036390">
    <property type="entry name" value="WH_DNA-bd_sf"/>
</dbReference>
<dbReference type="NCBIfam" id="NF033788">
    <property type="entry name" value="HTH_metalloreg"/>
    <property type="match status" value="1"/>
</dbReference>
<evidence type="ECO:0000256" key="2">
    <source>
        <dbReference type="ARBA" id="ARBA00023125"/>
    </source>
</evidence>
<dbReference type="OrthoDB" id="9794330at2"/>
<dbReference type="PROSITE" id="PS50987">
    <property type="entry name" value="HTH_ARSR_2"/>
    <property type="match status" value="1"/>
</dbReference>
<evidence type="ECO:0000256" key="4">
    <source>
        <dbReference type="ARBA" id="ARBA00043263"/>
    </source>
</evidence>
<dbReference type="Proteomes" id="UP000265816">
    <property type="component" value="Unassembled WGS sequence"/>
</dbReference>
<dbReference type="RefSeq" id="WP_119112561.1">
    <property type="nucleotide sequence ID" value="NZ_CBCSEO010000002.1"/>
</dbReference>
<keyword evidence="4" id="KW-0105">Cadmium resistance</keyword>
<reference evidence="6 7" key="1">
    <citation type="submission" date="2018-08" db="EMBL/GenBank/DDBJ databases">
        <title>Bacillus jemisoniae sp. nov., Bacillus chryseoplanitiae sp. nov., Bacillus resnikiae sp. nov., and Bacillus frankliniae sp. nov., isolated from Viking spacecraft and associated surfaces.</title>
        <authorList>
            <person name="Seuylemezian A."/>
            <person name="Vaishampayan P."/>
        </authorList>
    </citation>
    <scope>NUCLEOTIDE SEQUENCE [LARGE SCALE GENOMIC DNA]</scope>
    <source>
        <strain evidence="6 7">JJ-247</strain>
    </source>
</reference>
<dbReference type="Pfam" id="PF01022">
    <property type="entry name" value="HTH_5"/>
    <property type="match status" value="1"/>
</dbReference>
<dbReference type="GO" id="GO:0046686">
    <property type="term" value="P:response to cadmium ion"/>
    <property type="evidence" value="ECO:0007669"/>
    <property type="project" value="UniProtKB-KW"/>
</dbReference>
<feature type="domain" description="HTH arsR-type" evidence="5">
    <location>
        <begin position="24"/>
        <end position="119"/>
    </location>
</feature>
<dbReference type="PRINTS" id="PR00778">
    <property type="entry name" value="HTHARSR"/>
</dbReference>
<keyword evidence="7" id="KW-1185">Reference proteome</keyword>
<evidence type="ECO:0000313" key="6">
    <source>
        <dbReference type="EMBL" id="RID85708.1"/>
    </source>
</evidence>
<dbReference type="Gene3D" id="1.10.10.10">
    <property type="entry name" value="Winged helix-like DNA-binding domain superfamily/Winged helix DNA-binding domain"/>
    <property type="match status" value="1"/>
</dbReference>
<evidence type="ECO:0000313" key="7">
    <source>
        <dbReference type="Proteomes" id="UP000265816"/>
    </source>
</evidence>
<dbReference type="PANTHER" id="PTHR43132">
    <property type="entry name" value="ARSENICAL RESISTANCE OPERON REPRESSOR ARSR-RELATED"/>
    <property type="match status" value="1"/>
</dbReference>
<accession>A0A398BA38</accession>
<name>A0A398BA38_9BACI</name>
<evidence type="ECO:0000256" key="3">
    <source>
        <dbReference type="ARBA" id="ARBA00023163"/>
    </source>
</evidence>
<keyword evidence="1" id="KW-0805">Transcription regulation</keyword>
<dbReference type="InterPro" id="IPR001845">
    <property type="entry name" value="HTH_ArsR_DNA-bd_dom"/>
</dbReference>
<dbReference type="SMART" id="SM00418">
    <property type="entry name" value="HTH_ARSR"/>
    <property type="match status" value="1"/>
</dbReference>